<protein>
    <submittedName>
        <fullName evidence="1">Uncharacterized protein</fullName>
    </submittedName>
</protein>
<comment type="caution">
    <text evidence="1">The sequence shown here is derived from an EMBL/GenBank/DDBJ whole genome shotgun (WGS) entry which is preliminary data.</text>
</comment>
<dbReference type="EMBL" id="JABXXP010000600">
    <property type="protein sequence ID" value="NVN12823.1"/>
    <property type="molecule type" value="Genomic_DNA"/>
</dbReference>
<organism evidence="1 2">
    <name type="scientific">Nguyenibacter vanlangensis</name>
    <dbReference type="NCBI Taxonomy" id="1216886"/>
    <lineage>
        <taxon>Bacteria</taxon>
        <taxon>Pseudomonadati</taxon>
        <taxon>Pseudomonadota</taxon>
        <taxon>Alphaproteobacteria</taxon>
        <taxon>Acetobacterales</taxon>
        <taxon>Acetobacteraceae</taxon>
        <taxon>Nguyenibacter</taxon>
    </lineage>
</organism>
<dbReference type="AlphaFoldDB" id="A0A7Y7IZD6"/>
<evidence type="ECO:0000313" key="1">
    <source>
        <dbReference type="EMBL" id="NVN12823.1"/>
    </source>
</evidence>
<sequence length="62" mass="6612">TRVKGEAEADAIRAQAAALGASPNYVTYTQARRWDGRLPATILGSQPVPMMTMPVMGPMNGH</sequence>
<name>A0A7Y7IZD6_9PROT</name>
<reference evidence="1 2" key="1">
    <citation type="submission" date="2020-06" db="EMBL/GenBank/DDBJ databases">
        <title>Description of novel acetic acid bacteria.</title>
        <authorList>
            <person name="Sombolestani A."/>
        </authorList>
    </citation>
    <scope>NUCLEOTIDE SEQUENCE [LARGE SCALE GENOMIC DNA]</scope>
    <source>
        <strain evidence="1 2">LMG 31431</strain>
    </source>
</reference>
<evidence type="ECO:0000313" key="2">
    <source>
        <dbReference type="Proteomes" id="UP000534870"/>
    </source>
</evidence>
<dbReference type="Proteomes" id="UP000534870">
    <property type="component" value="Unassembled WGS sequence"/>
</dbReference>
<proteinExistence type="predicted"/>
<gene>
    <name evidence="1" type="ORF">HUK84_17110</name>
</gene>
<accession>A0A7Y7IZD6</accession>
<feature type="non-terminal residue" evidence="1">
    <location>
        <position position="1"/>
    </location>
</feature>